<keyword evidence="1" id="KW-1133">Transmembrane helix</keyword>
<feature type="transmembrane region" description="Helical" evidence="1">
    <location>
        <begin position="219"/>
        <end position="239"/>
    </location>
</feature>
<keyword evidence="4" id="KW-1185">Reference proteome</keyword>
<dbReference type="OrthoDB" id="193898at2"/>
<proteinExistence type="predicted"/>
<gene>
    <name evidence="3" type="ORF">EOD73_14985</name>
</gene>
<evidence type="ECO:0000256" key="1">
    <source>
        <dbReference type="SAM" id="Phobius"/>
    </source>
</evidence>
<dbReference type="GO" id="GO:0008237">
    <property type="term" value="F:metallopeptidase activity"/>
    <property type="evidence" value="ECO:0007669"/>
    <property type="project" value="UniProtKB-KW"/>
</dbReference>
<keyword evidence="1" id="KW-0812">Transmembrane</keyword>
<keyword evidence="3" id="KW-0645">Protease</keyword>
<keyword evidence="3" id="KW-0482">Metalloprotease</keyword>
<name>A0A3S2XSX2_9BURK</name>
<feature type="transmembrane region" description="Helical" evidence="1">
    <location>
        <begin position="110"/>
        <end position="130"/>
    </location>
</feature>
<comment type="caution">
    <text evidence="3">The sequence shown here is derived from an EMBL/GenBank/DDBJ whole genome shotgun (WGS) entry which is preliminary data.</text>
</comment>
<dbReference type="Pfam" id="PF02517">
    <property type="entry name" value="Rce1-like"/>
    <property type="match status" value="1"/>
</dbReference>
<evidence type="ECO:0000313" key="4">
    <source>
        <dbReference type="Proteomes" id="UP000288587"/>
    </source>
</evidence>
<evidence type="ECO:0000313" key="3">
    <source>
        <dbReference type="EMBL" id="RVT83864.1"/>
    </source>
</evidence>
<keyword evidence="3" id="KW-0378">Hydrolase</keyword>
<protein>
    <submittedName>
        <fullName evidence="3">CPBP family intramembrane metalloprotease</fullName>
    </submittedName>
</protein>
<dbReference type="EMBL" id="SACM01000004">
    <property type="protein sequence ID" value="RVT83864.1"/>
    <property type="molecule type" value="Genomic_DNA"/>
</dbReference>
<feature type="transmembrane region" description="Helical" evidence="1">
    <location>
        <begin position="72"/>
        <end position="89"/>
    </location>
</feature>
<sequence>MHPGLHRGRVLVVAPAVSSSSSSPASRWHRLTQGPTARFFWAIPLVGLPFVLANVVSKLWMTAPELLAFRNPFKTVVLLLAYAAFVRWVERRSVDEGALPGAGRELAQGFGWGLGVIGAAVALLALSGGYTVSGWGSAQGALTLLQLHVFVAVLEELLFRGLLFRLLEGIVGTWGALLVSTLLFGLAHGANPGANAITLSALGGLSVCLTLAFVMTRRLWLCVGLHWGWNFAQGGLFGLPVSGTQVAPGALAASTSGPTWLTGGAFGLEASVLTLALTALLCLHFGREALRRGHWRAPSWASARSISVASPSQVS</sequence>
<feature type="transmembrane region" description="Helical" evidence="1">
    <location>
        <begin position="136"/>
        <end position="154"/>
    </location>
</feature>
<reference evidence="3 4" key="1">
    <citation type="submission" date="2019-01" db="EMBL/GenBank/DDBJ databases">
        <authorList>
            <person name="Chen W.-M."/>
        </authorList>
    </citation>
    <scope>NUCLEOTIDE SEQUENCE [LARGE SCALE GENOMIC DNA]</scope>
    <source>
        <strain evidence="3 4">CCP-18</strain>
    </source>
</reference>
<accession>A0A3S2XSX2</accession>
<dbReference type="InterPro" id="IPR003675">
    <property type="entry name" value="Rce1/LyrA-like_dom"/>
</dbReference>
<organism evidence="3 4">
    <name type="scientific">Inhella crocodyli</name>
    <dbReference type="NCBI Taxonomy" id="2499851"/>
    <lineage>
        <taxon>Bacteria</taxon>
        <taxon>Pseudomonadati</taxon>
        <taxon>Pseudomonadota</taxon>
        <taxon>Betaproteobacteria</taxon>
        <taxon>Burkholderiales</taxon>
        <taxon>Sphaerotilaceae</taxon>
        <taxon>Inhella</taxon>
    </lineage>
</organism>
<dbReference type="GO" id="GO:0006508">
    <property type="term" value="P:proteolysis"/>
    <property type="evidence" value="ECO:0007669"/>
    <property type="project" value="UniProtKB-KW"/>
</dbReference>
<dbReference type="GO" id="GO:0004175">
    <property type="term" value="F:endopeptidase activity"/>
    <property type="evidence" value="ECO:0007669"/>
    <property type="project" value="UniProtKB-ARBA"/>
</dbReference>
<dbReference type="PANTHER" id="PTHR39430:SF1">
    <property type="entry name" value="PROTEASE"/>
    <property type="match status" value="1"/>
</dbReference>
<feature type="transmembrane region" description="Helical" evidence="1">
    <location>
        <begin position="166"/>
        <end position="187"/>
    </location>
</feature>
<dbReference type="Proteomes" id="UP000288587">
    <property type="component" value="Unassembled WGS sequence"/>
</dbReference>
<feature type="transmembrane region" description="Helical" evidence="1">
    <location>
        <begin position="193"/>
        <end position="214"/>
    </location>
</feature>
<feature type="transmembrane region" description="Helical" evidence="1">
    <location>
        <begin position="259"/>
        <end position="286"/>
    </location>
</feature>
<evidence type="ECO:0000259" key="2">
    <source>
        <dbReference type="Pfam" id="PF02517"/>
    </source>
</evidence>
<feature type="transmembrane region" description="Helical" evidence="1">
    <location>
        <begin position="39"/>
        <end position="60"/>
    </location>
</feature>
<dbReference type="PANTHER" id="PTHR39430">
    <property type="entry name" value="MEMBRANE-ASSOCIATED PROTEASE-RELATED"/>
    <property type="match status" value="1"/>
</dbReference>
<dbReference type="GO" id="GO:0080120">
    <property type="term" value="P:CAAX-box protein maturation"/>
    <property type="evidence" value="ECO:0007669"/>
    <property type="project" value="UniProtKB-ARBA"/>
</dbReference>
<feature type="domain" description="CAAX prenyl protease 2/Lysostaphin resistance protein A-like" evidence="2">
    <location>
        <begin position="141"/>
        <end position="231"/>
    </location>
</feature>
<keyword evidence="1" id="KW-0472">Membrane</keyword>
<dbReference type="AlphaFoldDB" id="A0A3S2XSX2"/>